<dbReference type="Pfam" id="PF22483">
    <property type="entry name" value="Mu-transpos_C_2"/>
    <property type="match status" value="1"/>
</dbReference>
<dbReference type="AlphaFoldDB" id="A0A6M1LV77"/>
<feature type="domain" description="HTH IS408-type" evidence="3">
    <location>
        <begin position="11"/>
        <end position="92"/>
    </location>
</feature>
<dbReference type="PROSITE" id="PS50532">
    <property type="entry name" value="HTH_IS408"/>
    <property type="match status" value="1"/>
</dbReference>
<evidence type="ECO:0000259" key="3">
    <source>
        <dbReference type="PROSITE" id="PS50532"/>
    </source>
</evidence>
<dbReference type="PANTHER" id="PTHR35004">
    <property type="entry name" value="TRANSPOSASE RV3428C-RELATED"/>
    <property type="match status" value="1"/>
</dbReference>
<dbReference type="SUPFAM" id="SSF53098">
    <property type="entry name" value="Ribonuclease H-like"/>
    <property type="match status" value="1"/>
</dbReference>
<reference evidence="5 6" key="1">
    <citation type="submission" date="2020-02" db="EMBL/GenBank/DDBJ databases">
        <authorList>
            <person name="Kim H.M."/>
            <person name="Jeon C.O."/>
        </authorList>
    </citation>
    <scope>NUCLEOTIDE SEQUENCE [LARGE SCALE GENOMIC DNA]</scope>
    <source>
        <strain evidence="5 6">PeD5</strain>
    </source>
</reference>
<dbReference type="PANTHER" id="PTHR35004:SF8">
    <property type="entry name" value="TRANSPOSASE RV3428C-RELATED"/>
    <property type="match status" value="1"/>
</dbReference>
<dbReference type="SUPFAM" id="SSF88659">
    <property type="entry name" value="Sigma3 and sigma4 domains of RNA polymerase sigma factors"/>
    <property type="match status" value="1"/>
</dbReference>
<dbReference type="InterPro" id="IPR013249">
    <property type="entry name" value="RNA_pol_sigma70_r4_t2"/>
</dbReference>
<evidence type="ECO:0000256" key="1">
    <source>
        <dbReference type="ARBA" id="ARBA00009277"/>
    </source>
</evidence>
<comment type="similarity">
    <text evidence="1">Belongs to the transposase IS21/IS408/IS1162 family.</text>
</comment>
<organism evidence="5 6">
    <name type="scientific">Falsiroseomonas algicola</name>
    <dbReference type="NCBI Taxonomy" id="2716930"/>
    <lineage>
        <taxon>Bacteria</taxon>
        <taxon>Pseudomonadati</taxon>
        <taxon>Pseudomonadota</taxon>
        <taxon>Alphaproteobacteria</taxon>
        <taxon>Acetobacterales</taxon>
        <taxon>Roseomonadaceae</taxon>
        <taxon>Falsiroseomonas</taxon>
    </lineage>
</organism>
<proteinExistence type="inferred from homology"/>
<feature type="region of interest" description="Disordered" evidence="2">
    <location>
        <begin position="380"/>
        <end position="405"/>
    </location>
</feature>
<dbReference type="EMBL" id="JAAIKB010000047">
    <property type="protein sequence ID" value="NGM24415.1"/>
    <property type="molecule type" value="Genomic_DNA"/>
</dbReference>
<accession>A0A6M1LV77</accession>
<dbReference type="InterPro" id="IPR017895">
    <property type="entry name" value="HTH_IS408/IS1162_type"/>
</dbReference>
<feature type="region of interest" description="Disordered" evidence="2">
    <location>
        <begin position="491"/>
        <end position="513"/>
    </location>
</feature>
<dbReference type="GO" id="GO:0003677">
    <property type="term" value="F:DNA binding"/>
    <property type="evidence" value="ECO:0007669"/>
    <property type="project" value="InterPro"/>
</dbReference>
<gene>
    <name evidence="5" type="ORF">G3576_30880</name>
</gene>
<evidence type="ECO:0000259" key="4">
    <source>
        <dbReference type="PROSITE" id="PS50994"/>
    </source>
</evidence>
<feature type="compositionally biased region" description="Pro residues" evidence="2">
    <location>
        <begin position="493"/>
        <end position="502"/>
    </location>
</feature>
<dbReference type="PROSITE" id="PS50994">
    <property type="entry name" value="INTEGRASE"/>
    <property type="match status" value="1"/>
</dbReference>
<reference evidence="5 6" key="2">
    <citation type="submission" date="2020-03" db="EMBL/GenBank/DDBJ databases">
        <title>Roseomonas stagni sp. nov., isolated from pond water in Japan.</title>
        <authorList>
            <person name="Furuhata K."/>
            <person name="Miyamoto H."/>
            <person name="Goto K."/>
        </authorList>
    </citation>
    <scope>NUCLEOTIDE SEQUENCE [LARGE SCALE GENOMIC DNA]</scope>
    <source>
        <strain evidence="5 6">PeD5</strain>
    </source>
</reference>
<dbReference type="GO" id="GO:0006352">
    <property type="term" value="P:DNA-templated transcription initiation"/>
    <property type="evidence" value="ECO:0007669"/>
    <property type="project" value="InterPro"/>
</dbReference>
<dbReference type="GO" id="GO:0016987">
    <property type="term" value="F:sigma factor activity"/>
    <property type="evidence" value="ECO:0007669"/>
    <property type="project" value="InterPro"/>
</dbReference>
<dbReference type="RefSeq" id="WP_164698321.1">
    <property type="nucleotide sequence ID" value="NZ_JAAIKB010000047.1"/>
</dbReference>
<dbReference type="Proteomes" id="UP000475385">
    <property type="component" value="Unassembled WGS sequence"/>
</dbReference>
<dbReference type="Gene3D" id="3.30.420.10">
    <property type="entry name" value="Ribonuclease H-like superfamily/Ribonuclease H"/>
    <property type="match status" value="1"/>
</dbReference>
<dbReference type="Pfam" id="PF08281">
    <property type="entry name" value="Sigma70_r4_2"/>
    <property type="match status" value="1"/>
</dbReference>
<dbReference type="GO" id="GO:0015074">
    <property type="term" value="P:DNA integration"/>
    <property type="evidence" value="ECO:0007669"/>
    <property type="project" value="InterPro"/>
</dbReference>
<comment type="caution">
    <text evidence="5">The sequence shown here is derived from an EMBL/GenBank/DDBJ whole genome shotgun (WGS) entry which is preliminary data.</text>
</comment>
<evidence type="ECO:0000313" key="5">
    <source>
        <dbReference type="EMBL" id="NGM24415.1"/>
    </source>
</evidence>
<dbReference type="Gene3D" id="1.10.10.10">
    <property type="entry name" value="Winged helix-like DNA-binding domain superfamily/Winged helix DNA-binding domain"/>
    <property type="match status" value="1"/>
</dbReference>
<dbReference type="InterPro" id="IPR036388">
    <property type="entry name" value="WH-like_DNA-bd_sf"/>
</dbReference>
<keyword evidence="6" id="KW-1185">Reference proteome</keyword>
<dbReference type="InterPro" id="IPR013324">
    <property type="entry name" value="RNA_pol_sigma_r3/r4-like"/>
</dbReference>
<dbReference type="NCBIfam" id="NF033546">
    <property type="entry name" value="transpos_IS21"/>
    <property type="match status" value="1"/>
</dbReference>
<evidence type="ECO:0000256" key="2">
    <source>
        <dbReference type="SAM" id="MobiDB-lite"/>
    </source>
</evidence>
<dbReference type="InterPro" id="IPR054353">
    <property type="entry name" value="IstA-like_C"/>
</dbReference>
<evidence type="ECO:0000313" key="6">
    <source>
        <dbReference type="Proteomes" id="UP000475385"/>
    </source>
</evidence>
<protein>
    <submittedName>
        <fullName evidence="5">IS21 family transposase</fullName>
    </submittedName>
</protein>
<name>A0A6M1LV77_9PROT</name>
<dbReference type="InterPro" id="IPR001584">
    <property type="entry name" value="Integrase_cat-core"/>
</dbReference>
<dbReference type="InterPro" id="IPR012337">
    <property type="entry name" value="RNaseH-like_sf"/>
</dbReference>
<dbReference type="InterPro" id="IPR036397">
    <property type="entry name" value="RNaseH_sf"/>
</dbReference>
<sequence length="513" mass="56878">MPAQRLPMRQVREVLRLRHACGQSERQIAAAIGISRTTVAEYLRRATVSGIGWPVPAGLDDAALEARLFSPPFTPKEALRPQPDWPRIHAELRRPGVTLMLLWQEYRAEQPGGYGYGRFCDLHADWRGGVSPTMRQTHLAGDKLFVDFAGQTLAVIDPATGEVRQAEVFVAVLGASSLTYAEVRWSQGLADWVGCHVNAFAFFGGAARQLVCDNLKAGVTAACRYEPGINRTYQEMAAHYGAAVVPTRVRKPRDKAKVEVGVQVVERWILACLRNRRPFGLEEANAAVRALLERLNARPMRRLGASRRELFDRLEAGRLLDLPPEPFEYAEWRRCRVGLDYHVEVLGHWYSVPHRLARAVVDARVTERVVEFFHNGGRAAAHPRSPLRHRHTTAPDHMPSAHRRHADWTPARLRRDAAAIGSAASGMVEAILAAKPHPEQGFRACLGILGLVRGYGAGRVEAACQRGLDIGARSYGSIASILRNGLDRAYAPEPVPDTPPIRHPNIRGGGYYH</sequence>
<feature type="domain" description="Integrase catalytic" evidence="4">
    <location>
        <begin position="128"/>
        <end position="315"/>
    </location>
</feature>